<organism evidence="1 2">
    <name type="scientific">Capillimicrobium parvum</name>
    <dbReference type="NCBI Taxonomy" id="2884022"/>
    <lineage>
        <taxon>Bacteria</taxon>
        <taxon>Bacillati</taxon>
        <taxon>Actinomycetota</taxon>
        <taxon>Thermoleophilia</taxon>
        <taxon>Solirubrobacterales</taxon>
        <taxon>Capillimicrobiaceae</taxon>
        <taxon>Capillimicrobium</taxon>
    </lineage>
</organism>
<dbReference type="KEGG" id="sbae:DSM104329_01899"/>
<accession>A0A9E7BZN5</accession>
<keyword evidence="2" id="KW-1185">Reference proteome</keyword>
<protein>
    <recommendedName>
        <fullName evidence="3">Restriction endonuclease</fullName>
    </recommendedName>
</protein>
<dbReference type="REBASE" id="586040">
    <property type="entry name" value="Sba01661ORF1898P"/>
</dbReference>
<evidence type="ECO:0000313" key="2">
    <source>
        <dbReference type="Proteomes" id="UP001162834"/>
    </source>
</evidence>
<evidence type="ECO:0008006" key="3">
    <source>
        <dbReference type="Google" id="ProtNLM"/>
    </source>
</evidence>
<dbReference type="Proteomes" id="UP001162834">
    <property type="component" value="Chromosome"/>
</dbReference>
<dbReference type="AlphaFoldDB" id="A0A9E7BZN5"/>
<dbReference type="RefSeq" id="WP_259315190.1">
    <property type="nucleotide sequence ID" value="NZ_CP087164.1"/>
</dbReference>
<proteinExistence type="predicted"/>
<gene>
    <name evidence="1" type="ORF">DSM104329_01899</name>
</gene>
<sequence>MSILDDALAIREAISELGFDIYEPLTEHPEAVYTHQELEELLRHELAGSVFAGPIRTRSKLAKEAVCRALGYPVPASFRRVKPRFPGQDLDVYVQQHDNLQVWNEELSPTRRYAVIRVDDVGDVIAVRVAEGTELAMFDRTGTLTSKYQAKRRNANSGSKLVFDTDTPDFIAELAPTDHLDERTLRGLRPVDPPVHGKVLSVRALYDRLLGLVGREMEYSTSERLRGERLHRLACEALGLGSYADTGKFPDIVCQALEVKLQTSPTIDLGLVSPDSDGPAVTLSPRLRHSDARYLVAYGAHDTEVVHIEHIVLSTGIDFFGEFQRFGGLVQNRKLQLRLPSNFFS</sequence>
<evidence type="ECO:0000313" key="1">
    <source>
        <dbReference type="EMBL" id="UGS35506.1"/>
    </source>
</evidence>
<dbReference type="EMBL" id="CP087164">
    <property type="protein sequence ID" value="UGS35506.1"/>
    <property type="molecule type" value="Genomic_DNA"/>
</dbReference>
<reference evidence="1" key="1">
    <citation type="journal article" date="2022" name="Int. J. Syst. Evol. Microbiol.">
        <title>Pseudomonas aegrilactucae sp. nov. and Pseudomonas morbosilactucae sp. nov., pathogens causing bacterial rot of lettuce in Japan.</title>
        <authorList>
            <person name="Sawada H."/>
            <person name="Fujikawa T."/>
            <person name="Satou M."/>
        </authorList>
    </citation>
    <scope>NUCLEOTIDE SEQUENCE</scope>
    <source>
        <strain evidence="1">0166_1</strain>
    </source>
</reference>
<name>A0A9E7BZN5_9ACTN</name>